<evidence type="ECO:0000256" key="4">
    <source>
        <dbReference type="ARBA" id="ARBA00022519"/>
    </source>
</evidence>
<evidence type="ECO:0000313" key="13">
    <source>
        <dbReference type="Proteomes" id="UP001056708"/>
    </source>
</evidence>
<dbReference type="InterPro" id="IPR055348">
    <property type="entry name" value="DctQ"/>
</dbReference>
<dbReference type="EMBL" id="CP098611">
    <property type="protein sequence ID" value="USR89776.1"/>
    <property type="molecule type" value="Genomic_DNA"/>
</dbReference>
<feature type="domain" description="Tripartite ATP-independent periplasmic transporters DctQ component" evidence="11">
    <location>
        <begin position="29"/>
        <end position="166"/>
    </location>
</feature>
<gene>
    <name evidence="12" type="ORF">NEA10_12945</name>
</gene>
<keyword evidence="5 10" id="KW-0812">Transmembrane</keyword>
<evidence type="ECO:0000256" key="1">
    <source>
        <dbReference type="ARBA" id="ARBA00004429"/>
    </source>
</evidence>
<evidence type="ECO:0000256" key="7">
    <source>
        <dbReference type="ARBA" id="ARBA00023136"/>
    </source>
</evidence>
<evidence type="ECO:0000259" key="11">
    <source>
        <dbReference type="Pfam" id="PF04290"/>
    </source>
</evidence>
<comment type="subcellular location">
    <subcellularLocation>
        <location evidence="1">Cell inner membrane</location>
        <topology evidence="1">Multi-pass membrane protein</topology>
    </subcellularLocation>
</comment>
<name>A0ABY5ALG3_9CYAN</name>
<evidence type="ECO:0000256" key="2">
    <source>
        <dbReference type="ARBA" id="ARBA00022448"/>
    </source>
</evidence>
<dbReference type="PANTHER" id="PTHR35011">
    <property type="entry name" value="2,3-DIKETO-L-GULONATE TRAP TRANSPORTER SMALL PERMEASE PROTEIN YIAM"/>
    <property type="match status" value="1"/>
</dbReference>
<feature type="transmembrane region" description="Helical" evidence="10">
    <location>
        <begin position="58"/>
        <end position="75"/>
    </location>
</feature>
<evidence type="ECO:0000256" key="3">
    <source>
        <dbReference type="ARBA" id="ARBA00022475"/>
    </source>
</evidence>
<organism evidence="12 13">
    <name type="scientific">Phormidium yuhuli AB48</name>
    <dbReference type="NCBI Taxonomy" id="2940671"/>
    <lineage>
        <taxon>Bacteria</taxon>
        <taxon>Bacillati</taxon>
        <taxon>Cyanobacteriota</taxon>
        <taxon>Cyanophyceae</taxon>
        <taxon>Oscillatoriophycideae</taxon>
        <taxon>Oscillatoriales</taxon>
        <taxon>Oscillatoriaceae</taxon>
        <taxon>Phormidium</taxon>
        <taxon>Phormidium yuhuli</taxon>
    </lineage>
</organism>
<comment type="similarity">
    <text evidence="8">Belongs to the TRAP transporter small permease family.</text>
</comment>
<feature type="transmembrane region" description="Helical" evidence="10">
    <location>
        <begin position="96"/>
        <end position="119"/>
    </location>
</feature>
<keyword evidence="7 10" id="KW-0472">Membrane</keyword>
<proteinExistence type="inferred from homology"/>
<keyword evidence="4" id="KW-0997">Cell inner membrane</keyword>
<evidence type="ECO:0000256" key="8">
    <source>
        <dbReference type="ARBA" id="ARBA00038436"/>
    </source>
</evidence>
<keyword evidence="13" id="KW-1185">Reference proteome</keyword>
<accession>A0ABY5ALG3</accession>
<evidence type="ECO:0000256" key="9">
    <source>
        <dbReference type="SAM" id="MobiDB-lite"/>
    </source>
</evidence>
<evidence type="ECO:0000313" key="12">
    <source>
        <dbReference type="EMBL" id="USR89776.1"/>
    </source>
</evidence>
<evidence type="ECO:0000256" key="6">
    <source>
        <dbReference type="ARBA" id="ARBA00022989"/>
    </source>
</evidence>
<evidence type="ECO:0000256" key="10">
    <source>
        <dbReference type="SAM" id="Phobius"/>
    </source>
</evidence>
<dbReference type="Proteomes" id="UP001056708">
    <property type="component" value="Chromosome"/>
</dbReference>
<protein>
    <submittedName>
        <fullName evidence="12">TRAP transporter small permease subunit</fullName>
    </submittedName>
</protein>
<feature type="transmembrane region" description="Helical" evidence="10">
    <location>
        <begin position="143"/>
        <end position="163"/>
    </location>
</feature>
<keyword evidence="3" id="KW-1003">Cell membrane</keyword>
<feature type="compositionally biased region" description="Polar residues" evidence="9">
    <location>
        <begin position="176"/>
        <end position="188"/>
    </location>
</feature>
<keyword evidence="2" id="KW-0813">Transport</keyword>
<feature type="region of interest" description="Disordered" evidence="9">
    <location>
        <begin position="176"/>
        <end position="196"/>
    </location>
</feature>
<dbReference type="PANTHER" id="PTHR35011:SF4">
    <property type="entry name" value="SLL1102 PROTEIN"/>
    <property type="match status" value="1"/>
</dbReference>
<evidence type="ECO:0000256" key="5">
    <source>
        <dbReference type="ARBA" id="ARBA00022692"/>
    </source>
</evidence>
<dbReference type="InterPro" id="IPR007387">
    <property type="entry name" value="TRAP_DctQ"/>
</dbReference>
<dbReference type="Pfam" id="PF04290">
    <property type="entry name" value="DctQ"/>
    <property type="match status" value="1"/>
</dbReference>
<feature type="transmembrane region" description="Helical" evidence="10">
    <location>
        <begin position="21"/>
        <end position="38"/>
    </location>
</feature>
<sequence>MHILLRLARYVDRLNTVIGRLSGWLVLLMVLVGGFNVIGRYLGNALGQNLSSNALIETQWYLFSLVFLLGAAYTLKENAHVRMDVLYSTWPPRRKALADFVATLVFLLPFSGFALWFTWTPVLNSWRIREGSPDPGGLPRYPIKSFILVMFILLIAQGISGAIQSWAIYRGISPPTTAESDSTLTQEATGEDNDNA</sequence>
<reference evidence="12" key="1">
    <citation type="submission" date="2022-06" db="EMBL/GenBank/DDBJ databases">
        <title>Genome sequence of Phormidium yuhuli AB48 isolated from an industrial photobioreactor environment.</title>
        <authorList>
            <person name="Qiu Y."/>
            <person name="Noonan A.J.C."/>
            <person name="Dofher K."/>
            <person name="Koch M."/>
            <person name="Kieft B."/>
            <person name="Lin X."/>
            <person name="Ziels R.M."/>
            <person name="Hallam S.J."/>
        </authorList>
    </citation>
    <scope>NUCLEOTIDE SEQUENCE</scope>
    <source>
        <strain evidence="12">AB48</strain>
    </source>
</reference>
<keyword evidence="6 10" id="KW-1133">Transmembrane helix</keyword>